<comment type="caution">
    <text evidence="2">The sequence shown here is derived from an EMBL/GenBank/DDBJ whole genome shotgun (WGS) entry which is preliminary data.</text>
</comment>
<name>A0ABR1G9P9_AURAN</name>
<dbReference type="PANTHER" id="PTHR33664:SF1">
    <property type="entry name" value="DYNEIN AXONEMAL ASSEMBLY FACTOR 9"/>
    <property type="match status" value="1"/>
</dbReference>
<proteinExistence type="predicted"/>
<sequence length="846" mass="86659">MAARDATMHRLRLLQAACAPLGSPGEQPEAWLFVCGVDGKDNWGSAAALRWLVLGESGRGLLEERVRPFFVGSDVPLASDADREAVAEALEETVLLVTRSTVSLLYDARAAPALATLLVCPGLREYVVECAGGDVDAAEAAKAAGFVRLVACEVGAAGARVGVVLPRGAESAAEDVEYWPLVQALAVGEAPGLHGRGDFGGFFSQRHDVVDATATFKACVGALDGALLRDRLAASTPALRQHVEETFRAMRGPGGLGVAPDLTEARAAERLAAFFDYGEAEHPAVPKPNLQPDFNAPFALLGTRTSSSMCADGASDATAADATAPQIVVQARDPTSGLRLCRTYVLGAGVVPVVPGDDDDDDDDDRETAAPAPAAGAAGEGALLTGDRCAPYAQPFGACGGPEFSAAGALARRLRDVHFPRATASRARGSRASRGDVAGDARGAAPPAALTGRLDVYERGFVLHEAGVAPLVAAGLSRSSRACGASSSALVGALLGAFEARVEGDGDRLHGVVEAPGRGAPPSRPAGVVALLGAPGSGVGDVAAALLRRGRESDGVAWVHVEGAVDAATLALDLPPGVVDACLGGFATGVVLVDSAAGLSSAAAEAELQRRLKLGRRAPRLARAGRGGALTTAAVADVIARCDDLDADAFAAPAMEARARRASARPGARLAGPAGARASTLAVAAPRDRDAARPALRRLLDNARAKVEGKKAVDGRLAALDHDLRAFRAKRRPSSALTAVAGSLRLAENGRRVAAPCGLDGNARVASLWAQPRNHARRWPRRRAGAFDGSAYYASFDGIRTKLRPDIDALVDAHLAGLNAQIDRENAAIAGRVSGGARPPPPPPLG</sequence>
<organism evidence="2 3">
    <name type="scientific">Aureococcus anophagefferens</name>
    <name type="common">Harmful bloom alga</name>
    <dbReference type="NCBI Taxonomy" id="44056"/>
    <lineage>
        <taxon>Eukaryota</taxon>
        <taxon>Sar</taxon>
        <taxon>Stramenopiles</taxon>
        <taxon>Ochrophyta</taxon>
        <taxon>Pelagophyceae</taxon>
        <taxon>Pelagomonadales</taxon>
        <taxon>Pelagomonadaceae</taxon>
        <taxon>Aureococcus</taxon>
    </lineage>
</organism>
<evidence type="ECO:0000256" key="1">
    <source>
        <dbReference type="SAM" id="MobiDB-lite"/>
    </source>
</evidence>
<keyword evidence="3" id="KW-1185">Reference proteome</keyword>
<feature type="region of interest" description="Disordered" evidence="1">
    <location>
        <begin position="352"/>
        <end position="378"/>
    </location>
</feature>
<dbReference type="PANTHER" id="PTHR33664">
    <property type="entry name" value="RCG26366"/>
    <property type="match status" value="1"/>
</dbReference>
<dbReference type="Proteomes" id="UP001363151">
    <property type="component" value="Unassembled WGS sequence"/>
</dbReference>
<feature type="compositionally biased region" description="Low complexity" evidence="1">
    <location>
        <begin position="369"/>
        <end position="378"/>
    </location>
</feature>
<accession>A0ABR1G9P9</accession>
<reference evidence="2 3" key="1">
    <citation type="submission" date="2024-03" db="EMBL/GenBank/DDBJ databases">
        <title>Aureococcus anophagefferens CCMP1851 and Kratosvirus quantuckense: Draft genome of a second virus-susceptible host strain in the model system.</title>
        <authorList>
            <person name="Chase E."/>
            <person name="Truchon A.R."/>
            <person name="Schepens W."/>
            <person name="Wilhelm S.W."/>
        </authorList>
    </citation>
    <scope>NUCLEOTIDE SEQUENCE [LARGE SCALE GENOMIC DNA]</scope>
    <source>
        <strain evidence="2 3">CCMP1851</strain>
    </source>
</reference>
<evidence type="ECO:0000313" key="3">
    <source>
        <dbReference type="Proteomes" id="UP001363151"/>
    </source>
</evidence>
<feature type="compositionally biased region" description="Acidic residues" evidence="1">
    <location>
        <begin position="356"/>
        <end position="366"/>
    </location>
</feature>
<feature type="region of interest" description="Disordered" evidence="1">
    <location>
        <begin position="421"/>
        <end position="445"/>
    </location>
</feature>
<feature type="compositionally biased region" description="Low complexity" evidence="1">
    <location>
        <begin position="421"/>
        <end position="432"/>
    </location>
</feature>
<dbReference type="InterPro" id="IPR040342">
    <property type="entry name" value="DNAAF9"/>
</dbReference>
<gene>
    <name evidence="2" type="ORF">SO694_00005369</name>
</gene>
<protein>
    <submittedName>
        <fullName evidence="2">Collagen-like protein</fullName>
    </submittedName>
</protein>
<evidence type="ECO:0000313" key="2">
    <source>
        <dbReference type="EMBL" id="KAK7249910.1"/>
    </source>
</evidence>
<dbReference type="EMBL" id="JBBJCI010000039">
    <property type="protein sequence ID" value="KAK7249910.1"/>
    <property type="molecule type" value="Genomic_DNA"/>
</dbReference>